<dbReference type="Proteomes" id="UP001144673">
    <property type="component" value="Chromosome 4"/>
</dbReference>
<organism evidence="1 2">
    <name type="scientific">Akanthomyces muscarius</name>
    <name type="common">Entomopathogenic fungus</name>
    <name type="synonym">Lecanicillium muscarium</name>
    <dbReference type="NCBI Taxonomy" id="2231603"/>
    <lineage>
        <taxon>Eukaryota</taxon>
        <taxon>Fungi</taxon>
        <taxon>Dikarya</taxon>
        <taxon>Ascomycota</taxon>
        <taxon>Pezizomycotina</taxon>
        <taxon>Sordariomycetes</taxon>
        <taxon>Hypocreomycetidae</taxon>
        <taxon>Hypocreales</taxon>
        <taxon>Cordycipitaceae</taxon>
        <taxon>Akanthomyces</taxon>
    </lineage>
</organism>
<name>A0A9W8UKT4_AKAMU</name>
<reference evidence="1" key="1">
    <citation type="journal article" date="2023" name="Access Microbiol">
        <title>De-novo genome assembly for Akanthomyces muscarius, a biocontrol agent of insect agricultural pests.</title>
        <authorList>
            <person name="Erdos Z."/>
            <person name="Studholme D.J."/>
            <person name="Raymond B."/>
            <person name="Sharma M."/>
        </authorList>
    </citation>
    <scope>NUCLEOTIDE SEQUENCE</scope>
    <source>
        <strain evidence="1">Ve6</strain>
    </source>
</reference>
<dbReference type="AlphaFoldDB" id="A0A9W8UKT4"/>
<dbReference type="GeneID" id="80898633"/>
<accession>A0A9W8UKT4</accession>
<sequence>MSLSAKYHGSKPDEEYVAELDAVEKKYRQNKHMLEDLFSHRVKLMRAQHEEARAHLQSKLANDAETREVSAMVRIRVRLQNLRHAIDLYAGQAGACVNEWKRYTQRCQEMKADLKRQVQRVLKRIPGDKQHVRQRRKMIIQSWARVTR</sequence>
<dbReference type="KEGG" id="amus:LMH87_011474"/>
<evidence type="ECO:0000313" key="1">
    <source>
        <dbReference type="EMBL" id="KAJ4150739.1"/>
    </source>
</evidence>
<proteinExistence type="predicted"/>
<protein>
    <submittedName>
        <fullName evidence="1">Uncharacterized protein</fullName>
    </submittedName>
</protein>
<keyword evidence="2" id="KW-1185">Reference proteome</keyword>
<gene>
    <name evidence="1" type="ORF">LMH87_011474</name>
</gene>
<comment type="caution">
    <text evidence="1">The sequence shown here is derived from an EMBL/GenBank/DDBJ whole genome shotgun (WGS) entry which is preliminary data.</text>
</comment>
<dbReference type="EMBL" id="JAJHUN010000009">
    <property type="protein sequence ID" value="KAJ4150739.1"/>
    <property type="molecule type" value="Genomic_DNA"/>
</dbReference>
<dbReference type="RefSeq" id="XP_056052453.1">
    <property type="nucleotide sequence ID" value="XM_056200622.1"/>
</dbReference>
<evidence type="ECO:0000313" key="2">
    <source>
        <dbReference type="Proteomes" id="UP001144673"/>
    </source>
</evidence>